<evidence type="ECO:0000313" key="2">
    <source>
        <dbReference type="Proteomes" id="UP000194841"/>
    </source>
</evidence>
<name>A0A244CUJ2_PSEDV</name>
<proteinExistence type="predicted"/>
<protein>
    <submittedName>
        <fullName evidence="1">Uncharacterized protein</fullName>
    </submittedName>
</protein>
<gene>
    <name evidence="1" type="ORF">B1199_03085</name>
</gene>
<organism evidence="1 2">
    <name type="scientific">Pseudoalteromonas ulvae</name>
    <dbReference type="NCBI Taxonomy" id="107327"/>
    <lineage>
        <taxon>Bacteria</taxon>
        <taxon>Pseudomonadati</taxon>
        <taxon>Pseudomonadota</taxon>
        <taxon>Gammaproteobacteria</taxon>
        <taxon>Alteromonadales</taxon>
        <taxon>Pseudoalteromonadaceae</taxon>
        <taxon>Pseudoalteromonas</taxon>
    </lineage>
</organism>
<sequence length="125" mass="13718">MITLTNATAQTITLDQFVWRDEFAAFGIVEQTERALNGAPAIEKTAVSVGRPITLFSEMEDAALVEQLLSSANTELGTVTLNVRGTNIAATWDHAQSPVEVTPHQLYCDAKPNHFTQITLRFKTV</sequence>
<keyword evidence="2" id="KW-1185">Reference proteome</keyword>
<dbReference type="OrthoDB" id="5432576at2"/>
<comment type="caution">
    <text evidence="1">The sequence shown here is derived from an EMBL/GenBank/DDBJ whole genome shotgun (WGS) entry which is preliminary data.</text>
</comment>
<accession>A0A244CUJ2</accession>
<dbReference type="RefSeq" id="WP_086742661.1">
    <property type="nucleotide sequence ID" value="NZ_MWPV01000001.1"/>
</dbReference>
<dbReference type="Proteomes" id="UP000194841">
    <property type="component" value="Unassembled WGS sequence"/>
</dbReference>
<reference evidence="1 2" key="1">
    <citation type="submission" date="2017-02" db="EMBL/GenBank/DDBJ databases">
        <title>Pseudoalteromonas ulvae TC14 Genome.</title>
        <authorList>
            <person name="Molmeret M."/>
        </authorList>
    </citation>
    <scope>NUCLEOTIDE SEQUENCE [LARGE SCALE GENOMIC DNA]</scope>
    <source>
        <strain evidence="1">TC14</strain>
    </source>
</reference>
<evidence type="ECO:0000313" key="1">
    <source>
        <dbReference type="EMBL" id="OUL59268.1"/>
    </source>
</evidence>
<dbReference type="EMBL" id="MWPV01000001">
    <property type="protein sequence ID" value="OUL59268.1"/>
    <property type="molecule type" value="Genomic_DNA"/>
</dbReference>
<dbReference type="AlphaFoldDB" id="A0A244CUJ2"/>